<reference evidence="2 3" key="1">
    <citation type="submission" date="2018-10" db="EMBL/GenBank/DDBJ databases">
        <title>Pan-genome distribution and transcriptional activeness of fungal secondary metabolism genes in Aspergillus section Fumigati.</title>
        <authorList>
            <person name="Takahashi H."/>
            <person name="Umemura M."/>
            <person name="Ninomiya A."/>
            <person name="Kusuya Y."/>
            <person name="Urayama S."/>
            <person name="Shimizu M."/>
            <person name="Watanabe A."/>
            <person name="Kamei K."/>
            <person name="Yaguchi T."/>
            <person name="Hagiwara D."/>
        </authorList>
    </citation>
    <scope>NUCLEOTIDE SEQUENCE [LARGE SCALE GENOMIC DNA]</scope>
    <source>
        <strain evidence="2 3">IFM 55266</strain>
    </source>
</reference>
<dbReference type="EMBL" id="BHVY01000001">
    <property type="protein sequence ID" value="GIJ81667.1"/>
    <property type="molecule type" value="Genomic_DNA"/>
</dbReference>
<dbReference type="GeneID" id="66998779"/>
<evidence type="ECO:0000313" key="2">
    <source>
        <dbReference type="EMBL" id="GIJ81667.1"/>
    </source>
</evidence>
<feature type="region of interest" description="Disordered" evidence="1">
    <location>
        <begin position="75"/>
        <end position="103"/>
    </location>
</feature>
<keyword evidence="3" id="KW-1185">Reference proteome</keyword>
<evidence type="ECO:0000256" key="1">
    <source>
        <dbReference type="SAM" id="MobiDB-lite"/>
    </source>
</evidence>
<name>A0A9P3EPJ7_9EURO</name>
<sequence length="103" mass="11678">MAIGSLRENQVREIFKLGKDRVMDISIYKATIVPEAVKRSLNKVTRATGVGRPQVEPFAWTLVSLMLIEAICEQSGYNGDGDDDKRLDVRRTATHEDRVEWSE</sequence>
<organism evidence="2 3">
    <name type="scientific">Aspergillus pseudoviridinutans</name>
    <dbReference type="NCBI Taxonomy" id="1517512"/>
    <lineage>
        <taxon>Eukaryota</taxon>
        <taxon>Fungi</taxon>
        <taxon>Dikarya</taxon>
        <taxon>Ascomycota</taxon>
        <taxon>Pezizomycotina</taxon>
        <taxon>Eurotiomycetes</taxon>
        <taxon>Eurotiomycetidae</taxon>
        <taxon>Eurotiales</taxon>
        <taxon>Aspergillaceae</taxon>
        <taxon>Aspergillus</taxon>
        <taxon>Aspergillus subgen. Fumigati</taxon>
    </lineage>
</organism>
<protein>
    <submittedName>
        <fullName evidence="2">Uncharacterized protein</fullName>
    </submittedName>
</protein>
<dbReference type="RefSeq" id="XP_043152414.1">
    <property type="nucleotide sequence ID" value="XM_043296479.1"/>
</dbReference>
<evidence type="ECO:0000313" key="3">
    <source>
        <dbReference type="Proteomes" id="UP001043456"/>
    </source>
</evidence>
<proteinExistence type="predicted"/>
<accession>A0A9P3EPJ7</accession>
<dbReference type="AlphaFoldDB" id="A0A9P3EPJ7"/>
<dbReference type="OrthoDB" id="10535444at2759"/>
<gene>
    <name evidence="2" type="ORF">Asppvi_000166</name>
</gene>
<feature type="compositionally biased region" description="Basic and acidic residues" evidence="1">
    <location>
        <begin position="83"/>
        <end position="103"/>
    </location>
</feature>
<comment type="caution">
    <text evidence="2">The sequence shown here is derived from an EMBL/GenBank/DDBJ whole genome shotgun (WGS) entry which is preliminary data.</text>
</comment>
<dbReference type="Proteomes" id="UP001043456">
    <property type="component" value="Unassembled WGS sequence"/>
</dbReference>